<dbReference type="PANTHER" id="PTHR13370:SF3">
    <property type="entry name" value="TRNA (GUANINE(10)-N2)-METHYLTRANSFERASE HOMOLOG"/>
    <property type="match status" value="1"/>
</dbReference>
<name>A0ABQ4MC07_9BACL</name>
<proteinExistence type="inferred from homology"/>
<keyword evidence="2" id="KW-0489">Methyltransferase</keyword>
<feature type="region of interest" description="Disordered" evidence="6">
    <location>
        <begin position="310"/>
        <end position="340"/>
    </location>
</feature>
<dbReference type="SUPFAM" id="SSF53335">
    <property type="entry name" value="S-adenosyl-L-methionine-dependent methyltransferases"/>
    <property type="match status" value="1"/>
</dbReference>
<sequence length="340" mass="40055">MDKELRLDAICGDSLQVMREMEPESVDLIVTDPPYNLSKDYGNTKDNLEFDEYLDFSRAWLTEAKRILKKDGTIYVFMGVRYISYIYAILERELGFEFNSWITWYYTQGIGKTKGFSPRHDDILMFTKSKKFNFYLDQVRVPQKYYRSINNMRGANPGNVWEFSHVHYCQTSRQPHPTQKPEGLFERMILASSKEGDTVLDPFVGSGTALRVCQQTGRNGIGIDINREYIEMASERLNLEFNGFDSIDDRFERVPNDLNEREIRREYIRNHIEWFLEHHRGSLDTFVDSVKEKYGHKMDAEELKELESLVRQNPKPANKQHLKIRSDKPGKEQVEQLEFL</sequence>
<dbReference type="EMBL" id="BOSL01000007">
    <property type="protein sequence ID" value="GIP53524.1"/>
    <property type="molecule type" value="Genomic_DNA"/>
</dbReference>
<feature type="domain" description="DNA methylase N-4/N-6" evidence="7">
    <location>
        <begin position="26"/>
        <end position="234"/>
    </location>
</feature>
<reference evidence="8 9" key="1">
    <citation type="submission" date="2021-03" db="EMBL/GenBank/DDBJ databases">
        <title>Antimicrobial resistance genes in bacteria isolated from Japanese honey, and their potential for conferring macrolide and lincosamide resistance in the American foulbrood pathogen Paenibacillus larvae.</title>
        <authorList>
            <person name="Okamoto M."/>
            <person name="Kumagai M."/>
            <person name="Kanamori H."/>
            <person name="Takamatsu D."/>
        </authorList>
    </citation>
    <scope>NUCLEOTIDE SEQUENCE [LARGE SCALE GENOMIC DNA]</scope>
    <source>
        <strain evidence="8 9">J42TS3</strain>
    </source>
</reference>
<dbReference type="InterPro" id="IPR002941">
    <property type="entry name" value="DNA_methylase_N4/N6"/>
</dbReference>
<dbReference type="Gene3D" id="3.40.50.150">
    <property type="entry name" value="Vaccinia Virus protein VP39"/>
    <property type="match status" value="1"/>
</dbReference>
<dbReference type="PROSITE" id="PS00092">
    <property type="entry name" value="N6_MTASE"/>
    <property type="match status" value="1"/>
</dbReference>
<dbReference type="InterPro" id="IPR001091">
    <property type="entry name" value="RM_Methyltransferase"/>
</dbReference>
<keyword evidence="3" id="KW-0808">Transferase</keyword>
<comment type="caution">
    <text evidence="8">The sequence shown here is derived from an EMBL/GenBank/DDBJ whole genome shotgun (WGS) entry which is preliminary data.</text>
</comment>
<dbReference type="Pfam" id="PF01555">
    <property type="entry name" value="N6_N4_Mtase"/>
    <property type="match status" value="1"/>
</dbReference>
<dbReference type="RefSeq" id="WP_213655058.1">
    <property type="nucleotide sequence ID" value="NZ_BOSL01000007.1"/>
</dbReference>
<evidence type="ECO:0000256" key="4">
    <source>
        <dbReference type="ARBA" id="ARBA00022747"/>
    </source>
</evidence>
<evidence type="ECO:0000256" key="2">
    <source>
        <dbReference type="ARBA" id="ARBA00022603"/>
    </source>
</evidence>
<evidence type="ECO:0000256" key="5">
    <source>
        <dbReference type="RuleBase" id="RU362026"/>
    </source>
</evidence>
<accession>A0ABQ4MC07</accession>
<evidence type="ECO:0000256" key="3">
    <source>
        <dbReference type="ARBA" id="ARBA00022679"/>
    </source>
</evidence>
<evidence type="ECO:0000313" key="8">
    <source>
        <dbReference type="EMBL" id="GIP53524.1"/>
    </source>
</evidence>
<evidence type="ECO:0000259" key="7">
    <source>
        <dbReference type="Pfam" id="PF01555"/>
    </source>
</evidence>
<dbReference type="PANTHER" id="PTHR13370">
    <property type="entry name" value="RNA METHYLASE-RELATED"/>
    <property type="match status" value="1"/>
</dbReference>
<protein>
    <recommendedName>
        <fullName evidence="5">Methyltransferase</fullName>
        <ecNumber evidence="5">2.1.1.-</ecNumber>
    </recommendedName>
</protein>
<gene>
    <name evidence="8" type="ORF">J42TS3_25590</name>
</gene>
<keyword evidence="9" id="KW-1185">Reference proteome</keyword>
<organism evidence="8 9">
    <name type="scientific">Paenibacillus vini</name>
    <dbReference type="NCBI Taxonomy" id="1476024"/>
    <lineage>
        <taxon>Bacteria</taxon>
        <taxon>Bacillati</taxon>
        <taxon>Bacillota</taxon>
        <taxon>Bacilli</taxon>
        <taxon>Bacillales</taxon>
        <taxon>Paenibacillaceae</taxon>
        <taxon>Paenibacillus</taxon>
    </lineage>
</organism>
<evidence type="ECO:0000256" key="6">
    <source>
        <dbReference type="SAM" id="MobiDB-lite"/>
    </source>
</evidence>
<dbReference type="EC" id="2.1.1.-" evidence="5"/>
<keyword evidence="4" id="KW-0680">Restriction system</keyword>
<dbReference type="Proteomes" id="UP000679992">
    <property type="component" value="Unassembled WGS sequence"/>
</dbReference>
<evidence type="ECO:0000256" key="1">
    <source>
        <dbReference type="ARBA" id="ARBA00006594"/>
    </source>
</evidence>
<evidence type="ECO:0000313" key="9">
    <source>
        <dbReference type="Proteomes" id="UP000679992"/>
    </source>
</evidence>
<feature type="compositionally biased region" description="Basic and acidic residues" evidence="6">
    <location>
        <begin position="324"/>
        <end position="334"/>
    </location>
</feature>
<comment type="similarity">
    <text evidence="1 5">Belongs to the N(4)/N(6)-methyltransferase family.</text>
</comment>
<dbReference type="PRINTS" id="PR00508">
    <property type="entry name" value="S21N4MTFRASE"/>
</dbReference>
<dbReference type="InterPro" id="IPR002052">
    <property type="entry name" value="DNA_methylase_N6_adenine_CS"/>
</dbReference>
<dbReference type="InterPro" id="IPR029063">
    <property type="entry name" value="SAM-dependent_MTases_sf"/>
</dbReference>